<reference evidence="3 4" key="1">
    <citation type="submission" date="2018-08" db="EMBL/GenBank/DDBJ databases">
        <title>Microbacterium lemovicicum sp. nov., a bacterium isolated from a natural uranium-rich soil.</title>
        <authorList>
            <person name="ORTET P."/>
        </authorList>
    </citation>
    <scope>NUCLEOTIDE SEQUENCE [LARGE SCALE GENOMIC DNA]</scope>
    <source>
        <strain evidence="3 4">Viu22</strain>
    </source>
</reference>
<dbReference type="Proteomes" id="UP000276888">
    <property type="component" value="Chromosome"/>
</dbReference>
<dbReference type="RefSeq" id="WP_127095011.1">
    <property type="nucleotide sequence ID" value="NZ_CP031423.1"/>
</dbReference>
<dbReference type="AlphaFoldDB" id="A0A3S9W874"/>
<dbReference type="OrthoDB" id="529288at2"/>
<feature type="region of interest" description="Disordered" evidence="1">
    <location>
        <begin position="159"/>
        <end position="181"/>
    </location>
</feature>
<dbReference type="InterPro" id="IPR018656">
    <property type="entry name" value="DUF2087"/>
</dbReference>
<evidence type="ECO:0000256" key="1">
    <source>
        <dbReference type="SAM" id="MobiDB-lite"/>
    </source>
</evidence>
<gene>
    <name evidence="3" type="ORF">CVS47_00902</name>
</gene>
<accession>A0A3S9W874</accession>
<protein>
    <recommendedName>
        <fullName evidence="2">DUF2087 domain-containing protein</fullName>
    </recommendedName>
</protein>
<evidence type="ECO:0000313" key="3">
    <source>
        <dbReference type="EMBL" id="AZS36301.1"/>
    </source>
</evidence>
<keyword evidence="4" id="KW-1185">Reference proteome</keyword>
<proteinExistence type="predicted"/>
<sequence length="181" mass="19531">MSSDTNWRGIIAALSNPAAREVFAEVVLGVDGLPALERLSPSRRRRVVDVLITSGLVRHGADGRLVETPDVFANALAADPAPPRPSRVDRFFDGGGRLTGYPTQPAVRASLLEKIARETVEPGEVLDEKTLNSRLAAVADDVALLRRHLVDHGLLERTRSGSEYARPAEGDGASPPHMRED</sequence>
<feature type="domain" description="DUF2087" evidence="2">
    <location>
        <begin position="97"/>
        <end position="166"/>
    </location>
</feature>
<dbReference type="Pfam" id="PF09860">
    <property type="entry name" value="DUF2087"/>
    <property type="match status" value="1"/>
</dbReference>
<dbReference type="KEGG" id="mlv:CVS47_00902"/>
<name>A0A3S9W874_9MICO</name>
<evidence type="ECO:0000259" key="2">
    <source>
        <dbReference type="Pfam" id="PF09860"/>
    </source>
</evidence>
<evidence type="ECO:0000313" key="4">
    <source>
        <dbReference type="Proteomes" id="UP000276888"/>
    </source>
</evidence>
<dbReference type="EMBL" id="CP031423">
    <property type="protein sequence ID" value="AZS36301.1"/>
    <property type="molecule type" value="Genomic_DNA"/>
</dbReference>
<organism evidence="3 4">
    <name type="scientific">Microbacterium lemovicicum</name>
    <dbReference type="NCBI Taxonomy" id="1072463"/>
    <lineage>
        <taxon>Bacteria</taxon>
        <taxon>Bacillati</taxon>
        <taxon>Actinomycetota</taxon>
        <taxon>Actinomycetes</taxon>
        <taxon>Micrococcales</taxon>
        <taxon>Microbacteriaceae</taxon>
        <taxon>Microbacterium</taxon>
    </lineage>
</organism>